<sequence>MRLMRSILPGALALALLACAEPAPTLPAVPPPEPVEATPAPVSASAAAVAHVVRHDPEVVHFGGFGPAVFGADEEQVRIAWGHPLDAMPPGEGASCYYLMPDPVPPDGYDVAFMMEEGGFRRYDVASDRFAAPGDFTVGASADDVVAAFAGRVEQMPHKYVQGGRYLVVSPEGDGETRLVFEVDPAGTITGWRMGQLPQVLYVEGCS</sequence>
<dbReference type="Proteomes" id="UP000029085">
    <property type="component" value="Unassembled WGS sequence"/>
</dbReference>
<accession>A0A087MJM8</accession>
<keyword evidence="1" id="KW-0732">Signal</keyword>
<dbReference type="RefSeq" id="WP_051924380.1">
    <property type="nucleotide sequence ID" value="NZ_AVCJ01000007.1"/>
</dbReference>
<feature type="chain" id="PRO_5001826295" description="Lectin" evidence="1">
    <location>
        <begin position="21"/>
        <end position="207"/>
    </location>
</feature>
<evidence type="ECO:0000256" key="1">
    <source>
        <dbReference type="SAM" id="SignalP"/>
    </source>
</evidence>
<dbReference type="PATRIC" id="fig|1121014.3.peg.991"/>
<name>A0A087MJM8_9GAMM</name>
<evidence type="ECO:0000313" key="2">
    <source>
        <dbReference type="EMBL" id="KFL37081.1"/>
    </source>
</evidence>
<dbReference type="PROSITE" id="PS51257">
    <property type="entry name" value="PROKAR_LIPOPROTEIN"/>
    <property type="match status" value="1"/>
</dbReference>
<evidence type="ECO:0008006" key="4">
    <source>
        <dbReference type="Google" id="ProtNLM"/>
    </source>
</evidence>
<proteinExistence type="predicted"/>
<comment type="caution">
    <text evidence="2">The sequence shown here is derived from an EMBL/GenBank/DDBJ whole genome shotgun (WGS) entry which is preliminary data.</text>
</comment>
<dbReference type="EMBL" id="AVCJ01000007">
    <property type="protein sequence ID" value="KFL37081.1"/>
    <property type="molecule type" value="Genomic_DNA"/>
</dbReference>
<dbReference type="AlphaFoldDB" id="A0A087MJM8"/>
<feature type="signal peptide" evidence="1">
    <location>
        <begin position="1"/>
        <end position="20"/>
    </location>
</feature>
<keyword evidence="3" id="KW-1185">Reference proteome</keyword>
<reference evidence="2 3" key="2">
    <citation type="journal article" date="2015" name="Stand. Genomic Sci.">
        <title>High quality draft genomic sequence of Arenimonas donghaensis DSM 18148(T).</title>
        <authorList>
            <person name="Chen F."/>
            <person name="Wang H."/>
            <person name="Cao Y."/>
            <person name="Li X."/>
            <person name="Wang G."/>
        </authorList>
    </citation>
    <scope>NUCLEOTIDE SEQUENCE [LARGE SCALE GENOMIC DNA]</scope>
    <source>
        <strain evidence="2 3">HO3-R19</strain>
    </source>
</reference>
<dbReference type="STRING" id="1121014.N788_11180"/>
<dbReference type="OrthoDB" id="5193828at2"/>
<evidence type="ECO:0000313" key="3">
    <source>
        <dbReference type="Proteomes" id="UP000029085"/>
    </source>
</evidence>
<gene>
    <name evidence="2" type="ORF">N788_11180</name>
</gene>
<protein>
    <recommendedName>
        <fullName evidence="4">Lectin</fullName>
    </recommendedName>
</protein>
<organism evidence="2 3">
    <name type="scientific">Arenimonas donghaensis DSM 18148 = HO3-R19</name>
    <dbReference type="NCBI Taxonomy" id="1121014"/>
    <lineage>
        <taxon>Bacteria</taxon>
        <taxon>Pseudomonadati</taxon>
        <taxon>Pseudomonadota</taxon>
        <taxon>Gammaproteobacteria</taxon>
        <taxon>Lysobacterales</taxon>
        <taxon>Lysobacteraceae</taxon>
        <taxon>Arenimonas</taxon>
    </lineage>
</organism>
<reference evidence="3" key="1">
    <citation type="submission" date="2013-08" db="EMBL/GenBank/DDBJ databases">
        <title>Genome sequencing of Arenimonas donghaensis.</title>
        <authorList>
            <person name="Chen F."/>
            <person name="Wang G."/>
        </authorList>
    </citation>
    <scope>NUCLEOTIDE SEQUENCE [LARGE SCALE GENOMIC DNA]</scope>
    <source>
        <strain evidence="3">HO3-R19</strain>
    </source>
</reference>